<gene>
    <name evidence="1" type="ORF">G436_2781</name>
</gene>
<accession>A0A0M4NX92</accession>
<name>A0A0M4NX92_LEPIR</name>
<dbReference type="Proteomes" id="UP000056502">
    <property type="component" value="Chromosome I"/>
</dbReference>
<reference evidence="1 2" key="1">
    <citation type="journal article" date="2015" name="Genome Announc.">
        <title>Whole-Genome Sequence of Leptospira interrogans Serovar Hardjo Subtype Hardjoprajitno Strain Norma, Isolated from Cattle in a Leptospirosis Outbreak in Brazil.</title>
        <authorList>
            <person name="Cosate M.R."/>
            <person name="Soares S.C."/>
            <person name="Mendes T.A."/>
            <person name="Raittz R.T."/>
            <person name="Moreira E.C."/>
            <person name="Leite R."/>
            <person name="Fernandes G.R."/>
            <person name="Haddad J.P."/>
            <person name="Ortega J.M."/>
        </authorList>
    </citation>
    <scope>NUCLEOTIDE SEQUENCE [LARGE SCALE GENOMIC DNA]</scope>
    <source>
        <strain evidence="1 2">Norma</strain>
    </source>
</reference>
<sequence>MKVNSSGGFFDTDKIMAFVKNLWKDSKNITTKSKMDR</sequence>
<dbReference type="AlphaFoldDB" id="A0A0M4NX92"/>
<protein>
    <submittedName>
        <fullName evidence="1">Uncharacterized protein</fullName>
    </submittedName>
</protein>
<dbReference type="PATRIC" id="fig|1279460.3.peg.2804"/>
<organism evidence="1">
    <name type="scientific">Leptospira interrogans serovar Hardjo str. Norma</name>
    <dbReference type="NCBI Taxonomy" id="1279460"/>
    <lineage>
        <taxon>Bacteria</taxon>
        <taxon>Pseudomonadati</taxon>
        <taxon>Spirochaetota</taxon>
        <taxon>Spirochaetia</taxon>
        <taxon>Leptospirales</taxon>
        <taxon>Leptospiraceae</taxon>
        <taxon>Leptospira</taxon>
    </lineage>
</organism>
<dbReference type="EMBL" id="CP012603">
    <property type="protein sequence ID" value="ALE39949.1"/>
    <property type="molecule type" value="Genomic_DNA"/>
</dbReference>
<proteinExistence type="predicted"/>
<evidence type="ECO:0000313" key="2">
    <source>
        <dbReference type="Proteomes" id="UP000056502"/>
    </source>
</evidence>
<evidence type="ECO:0000313" key="1">
    <source>
        <dbReference type="EMBL" id="ALE39949.1"/>
    </source>
</evidence>